<evidence type="ECO:0000313" key="7">
    <source>
        <dbReference type="Proteomes" id="UP000717585"/>
    </source>
</evidence>
<keyword evidence="2" id="KW-0285">Flavoprotein</keyword>
<evidence type="ECO:0000256" key="4">
    <source>
        <dbReference type="ARBA" id="ARBA00023002"/>
    </source>
</evidence>
<keyword evidence="7" id="KW-1185">Reference proteome</keyword>
<accession>A0A8J6API1</accession>
<dbReference type="InterPro" id="IPR023753">
    <property type="entry name" value="FAD/NAD-binding_dom"/>
</dbReference>
<dbReference type="EMBL" id="JAHDYR010000069">
    <property type="protein sequence ID" value="KAG9389518.1"/>
    <property type="molecule type" value="Genomic_DNA"/>
</dbReference>
<proteinExistence type="inferred from homology"/>
<organism evidence="6 7">
    <name type="scientific">Carpediemonas membranifera</name>
    <dbReference type="NCBI Taxonomy" id="201153"/>
    <lineage>
        <taxon>Eukaryota</taxon>
        <taxon>Metamonada</taxon>
        <taxon>Carpediemonas-like organisms</taxon>
        <taxon>Carpediemonas</taxon>
    </lineage>
</organism>
<dbReference type="PRINTS" id="PR00368">
    <property type="entry name" value="FADPNR"/>
</dbReference>
<dbReference type="Gene3D" id="3.50.50.100">
    <property type="match status" value="1"/>
</dbReference>
<dbReference type="Proteomes" id="UP000717585">
    <property type="component" value="Unassembled WGS sequence"/>
</dbReference>
<dbReference type="InterPro" id="IPR036188">
    <property type="entry name" value="FAD/NAD-bd_sf"/>
</dbReference>
<keyword evidence="3" id="KW-0274">FAD</keyword>
<reference evidence="6" key="1">
    <citation type="submission" date="2021-05" db="EMBL/GenBank/DDBJ databases">
        <title>A free-living protist that lacks canonical eukaryotic 1 DNA replication and segregation systems.</title>
        <authorList>
            <person name="Salas-Leiva D.E."/>
            <person name="Tromer E.C."/>
            <person name="Curtis B.A."/>
            <person name="Jerlstrom-Hultqvist J."/>
            <person name="Kolisko M."/>
            <person name="Yi Z."/>
            <person name="Salas-Leiva J.S."/>
            <person name="Gallot-Lavallee L."/>
            <person name="Kops G.J.P.L."/>
            <person name="Archibald J.M."/>
            <person name="Simpson A.G.B."/>
            <person name="Roger A.J."/>
        </authorList>
    </citation>
    <scope>NUCLEOTIDE SEQUENCE</scope>
    <source>
        <strain evidence="6">BICM</strain>
    </source>
</reference>
<evidence type="ECO:0000256" key="1">
    <source>
        <dbReference type="ARBA" id="ARBA00006442"/>
    </source>
</evidence>
<dbReference type="PANTHER" id="PTHR43735:SF3">
    <property type="entry name" value="FERROPTOSIS SUPPRESSOR PROTEIN 1"/>
    <property type="match status" value="1"/>
</dbReference>
<comment type="caution">
    <text evidence="6">The sequence shown here is derived from an EMBL/GenBank/DDBJ whole genome shotgun (WGS) entry which is preliminary data.</text>
</comment>
<feature type="domain" description="FAD/NAD(P)-binding" evidence="5">
    <location>
        <begin position="21"/>
        <end position="329"/>
    </location>
</feature>
<protein>
    <submittedName>
        <fullName evidence="6">FAD-dependent pyridine nucleotide-disulfide oxidoreductase</fullName>
    </submittedName>
</protein>
<gene>
    <name evidence="6" type="ORF">J8273_8811</name>
</gene>
<keyword evidence="4" id="KW-0560">Oxidoreductase</keyword>
<sequence>MSTGEEQCLASPYQFMHKLKAIVVGGGFSAVATAKYLHKTHGFETTVIAPNSHFCFIPDIPITFLQPKTFSKRQVSLAFECDHVQNFIQGRVTAIDYAGQEVTYIPTLEGYDPVLTKESYDVLVLAHGLSWAIPTDTLEAFSTTEGAPLLINGYDSNVVGMEGTRTAVQTAKNIVVIGSGATGIEYATYIAKQCPEAKVSILSRSSEVLAAEKLPKKTRKQVDTAVSKLGVDVHPNVTNIQPKEGGLTYMVPAEEEGAVPEEKTIDADVVVWAAGTFTAPDITVSMAPEVEDQPMGRTVDVDTHLNVLVGDKPVPFVWAVGSCARIDDKSDCNFVHYMDAQAKLAARNMAVVRKQVMKEPSRGQETLAHRGRFPQMERGKEYADVGVDTYPHLIYLGKKTLFVEYSKSGKATVAMNSLITRLKYAVWYKYFHFDM</sequence>
<evidence type="ECO:0000313" key="6">
    <source>
        <dbReference type="EMBL" id="KAG9389518.1"/>
    </source>
</evidence>
<evidence type="ECO:0000259" key="5">
    <source>
        <dbReference type="Pfam" id="PF07992"/>
    </source>
</evidence>
<dbReference type="GO" id="GO:0004174">
    <property type="term" value="F:electron-transferring-flavoprotein dehydrogenase activity"/>
    <property type="evidence" value="ECO:0007669"/>
    <property type="project" value="TreeGrafter"/>
</dbReference>
<dbReference type="OrthoDB" id="202203at2759"/>
<dbReference type="AlphaFoldDB" id="A0A8J6API1"/>
<dbReference type="SUPFAM" id="SSF51905">
    <property type="entry name" value="FAD/NAD(P)-binding domain"/>
    <property type="match status" value="1"/>
</dbReference>
<dbReference type="PANTHER" id="PTHR43735">
    <property type="entry name" value="APOPTOSIS-INDUCING FACTOR 1"/>
    <property type="match status" value="1"/>
</dbReference>
<dbReference type="Pfam" id="PF07992">
    <property type="entry name" value="Pyr_redox_2"/>
    <property type="match status" value="1"/>
</dbReference>
<dbReference type="GO" id="GO:0050660">
    <property type="term" value="F:flavin adenine dinucleotide binding"/>
    <property type="evidence" value="ECO:0007669"/>
    <property type="project" value="TreeGrafter"/>
</dbReference>
<evidence type="ECO:0000256" key="2">
    <source>
        <dbReference type="ARBA" id="ARBA00022630"/>
    </source>
</evidence>
<dbReference type="GO" id="GO:0005737">
    <property type="term" value="C:cytoplasm"/>
    <property type="evidence" value="ECO:0007669"/>
    <property type="project" value="TreeGrafter"/>
</dbReference>
<name>A0A8J6API1_9EUKA</name>
<evidence type="ECO:0000256" key="3">
    <source>
        <dbReference type="ARBA" id="ARBA00022827"/>
    </source>
</evidence>
<comment type="similarity">
    <text evidence="1">Belongs to the FAD-dependent oxidoreductase family.</text>
</comment>